<name>A0A1B6CQ57_9HEMI</name>
<dbReference type="AlphaFoldDB" id="A0A1B6CQ57"/>
<dbReference type="EMBL" id="GEDC01021915">
    <property type="protein sequence ID" value="JAS15383.1"/>
    <property type="molecule type" value="Transcribed_RNA"/>
</dbReference>
<accession>A0A1B6CQ57</accession>
<sequence>MSYCYVIEEFKQLLELYLKNNNLLNQSFEISFEKKTSYKPFGDFSSFVKCNLEKIEENPTLIKIYYKIKDLETFTKEENWPLHVERVNLDENRIIINLNRSQAYLKGLEHVKIMNSNYGNNTNFENKVFLLDDPQKNNICLNDLRAEFLTRLIQALIEAGKGSVLYSKEDNHENLQLLKIGNKCFGDNAVTVGRVKITDGDKILDNLFISAEDYIKYI</sequence>
<gene>
    <name evidence="2" type="ORF">g.10191</name>
    <name evidence="1" type="ORF">g.10193</name>
</gene>
<evidence type="ECO:0000313" key="2">
    <source>
        <dbReference type="EMBL" id="JAS22463.1"/>
    </source>
</evidence>
<dbReference type="EMBL" id="GEDC01014835">
    <property type="protein sequence ID" value="JAS22463.1"/>
    <property type="molecule type" value="Transcribed_RNA"/>
</dbReference>
<organism evidence="1">
    <name type="scientific">Clastoptera arizonana</name>
    <name type="common">Arizona spittle bug</name>
    <dbReference type="NCBI Taxonomy" id="38151"/>
    <lineage>
        <taxon>Eukaryota</taxon>
        <taxon>Metazoa</taxon>
        <taxon>Ecdysozoa</taxon>
        <taxon>Arthropoda</taxon>
        <taxon>Hexapoda</taxon>
        <taxon>Insecta</taxon>
        <taxon>Pterygota</taxon>
        <taxon>Neoptera</taxon>
        <taxon>Paraneoptera</taxon>
        <taxon>Hemiptera</taxon>
        <taxon>Auchenorrhyncha</taxon>
        <taxon>Cercopoidea</taxon>
        <taxon>Clastopteridae</taxon>
        <taxon>Clastoptera</taxon>
    </lineage>
</organism>
<evidence type="ECO:0000313" key="1">
    <source>
        <dbReference type="EMBL" id="JAS15383.1"/>
    </source>
</evidence>
<protein>
    <submittedName>
        <fullName evidence="1">Uncharacterized protein</fullName>
    </submittedName>
</protein>
<reference evidence="1" key="1">
    <citation type="submission" date="2015-12" db="EMBL/GenBank/DDBJ databases">
        <title>De novo transcriptome assembly of four potential Pierce s Disease insect vectors from Arizona vineyards.</title>
        <authorList>
            <person name="Tassone E.E."/>
        </authorList>
    </citation>
    <scope>NUCLEOTIDE SEQUENCE</scope>
</reference>
<proteinExistence type="predicted"/>